<sequence>MKMAELKGTEKQVAWANDIRNKGIEFCEKYDFSFAKQKFCDMDSSKWFIDEWRGLTSRGNKFGMVANLMELNIQEETRIIREKNGRAIKHKERVQILDSYEKYRNIDSEVDYKINEFWSDGQYLWGGSISGQN</sequence>
<dbReference type="Proteomes" id="UP000004935">
    <property type="component" value="Unassembled WGS sequence"/>
</dbReference>
<reference evidence="1" key="1">
    <citation type="submission" date="2007-11" db="EMBL/GenBank/DDBJ databases">
        <authorList>
            <person name="Fulton L."/>
            <person name="Clifton S."/>
            <person name="Fulton B."/>
            <person name="Xu J."/>
            <person name="Minx P."/>
            <person name="Pepin K.H."/>
            <person name="Johnson M."/>
            <person name="Thiruvilangam P."/>
            <person name="Bhonagiri V."/>
            <person name="Nash W.E."/>
            <person name="Mardis E.R."/>
            <person name="Wilson R.K."/>
        </authorList>
    </citation>
    <scope>NUCLEOTIDE SEQUENCE [LARGE SCALE GENOMIC DNA]</scope>
    <source>
        <strain evidence="1">DSM 14662</strain>
    </source>
</reference>
<keyword evidence="2" id="KW-1185">Reference proteome</keyword>
<dbReference type="RefSeq" id="WP_006566207.1">
    <property type="nucleotide sequence ID" value="NZ_DS499731.1"/>
</dbReference>
<accession>B0MAX4</accession>
<evidence type="ECO:0000313" key="1">
    <source>
        <dbReference type="EMBL" id="EDR98649.1"/>
    </source>
</evidence>
<comment type="caution">
    <text evidence="1">The sequence shown here is derived from an EMBL/GenBank/DDBJ whole genome shotgun (WGS) entry which is preliminary data.</text>
</comment>
<gene>
    <name evidence="1" type="ORF">ANACAC_00700</name>
</gene>
<evidence type="ECO:0000313" key="2">
    <source>
        <dbReference type="Proteomes" id="UP000004935"/>
    </source>
</evidence>
<dbReference type="HOGENOM" id="CLU_1902287_0_0_9"/>
<protein>
    <submittedName>
        <fullName evidence="1">Uncharacterized protein</fullName>
    </submittedName>
</protein>
<name>B0MAX4_ANACD</name>
<dbReference type="AlphaFoldDB" id="B0MAX4"/>
<dbReference type="STRING" id="411490.ANACAC_00700"/>
<dbReference type="EMBL" id="ABAX03000005">
    <property type="protein sequence ID" value="EDR98649.1"/>
    <property type="molecule type" value="Genomic_DNA"/>
</dbReference>
<organism evidence="1 2">
    <name type="scientific">Anaerostipes caccae (strain DSM 14662 / CCUG 47493 / JCM 13470 / NCIMB 13811 / L1-92)</name>
    <dbReference type="NCBI Taxonomy" id="411490"/>
    <lineage>
        <taxon>Bacteria</taxon>
        <taxon>Bacillati</taxon>
        <taxon>Bacillota</taxon>
        <taxon>Clostridia</taxon>
        <taxon>Lachnospirales</taxon>
        <taxon>Lachnospiraceae</taxon>
        <taxon>Anaerostipes</taxon>
    </lineage>
</organism>
<proteinExistence type="predicted"/>
<reference evidence="1" key="2">
    <citation type="submission" date="2013-11" db="EMBL/GenBank/DDBJ databases">
        <title>Draft genome sequence of Anaerostipes caccae (DSM 14662).</title>
        <authorList>
            <person name="Sudarsanam P."/>
            <person name="Ley R."/>
            <person name="Guruge J."/>
            <person name="Turnbaugh P.J."/>
            <person name="Mahowald M."/>
            <person name="Liep D."/>
            <person name="Gordon J."/>
        </authorList>
    </citation>
    <scope>NUCLEOTIDE SEQUENCE</scope>
    <source>
        <strain evidence="1">DSM 14662</strain>
    </source>
</reference>